<evidence type="ECO:0000256" key="5">
    <source>
        <dbReference type="ARBA" id="ARBA00022723"/>
    </source>
</evidence>
<dbReference type="GO" id="GO:0016787">
    <property type="term" value="F:hydrolase activity"/>
    <property type="evidence" value="ECO:0007669"/>
    <property type="project" value="UniProtKB-KW"/>
</dbReference>
<dbReference type="GO" id="GO:0004518">
    <property type="term" value="F:nuclease activity"/>
    <property type="evidence" value="ECO:0007669"/>
    <property type="project" value="UniProtKB-KW"/>
</dbReference>
<organism evidence="10 11">
    <name type="scientific">Kingdonia uniflora</name>
    <dbReference type="NCBI Taxonomy" id="39325"/>
    <lineage>
        <taxon>Eukaryota</taxon>
        <taxon>Viridiplantae</taxon>
        <taxon>Streptophyta</taxon>
        <taxon>Embryophyta</taxon>
        <taxon>Tracheophyta</taxon>
        <taxon>Spermatophyta</taxon>
        <taxon>Magnoliopsida</taxon>
        <taxon>Ranunculales</taxon>
        <taxon>Circaeasteraceae</taxon>
        <taxon>Kingdonia</taxon>
    </lineage>
</organism>
<dbReference type="Pfam" id="PF13359">
    <property type="entry name" value="DDE_Tnp_4"/>
    <property type="match status" value="1"/>
</dbReference>
<keyword evidence="11" id="KW-1185">Reference proteome</keyword>
<dbReference type="InterPro" id="IPR045249">
    <property type="entry name" value="HARBI1-like"/>
</dbReference>
<dbReference type="GO" id="GO:0046872">
    <property type="term" value="F:metal ion binding"/>
    <property type="evidence" value="ECO:0007669"/>
    <property type="project" value="UniProtKB-KW"/>
</dbReference>
<gene>
    <name evidence="10" type="ORF">GIB67_018619</name>
</gene>
<sequence>VSILPLLHFNSPDSSSLYLYQLSQLSSSPLHLSVSPSPFLDFPLQIWLPISHLSLSSEARPIEAETVRYELYTITAKKKISSRFYVSFTAEKKIRIPNSAKNTCLQKIQHFEEHFMPQLPFVFSVPHHPKNLLSKESNLNLSSLSLRFDLQGASILQVNMDSRQWTIIKLTALAFALMMLAKKQREKLCVSILTGRRCINEILSGLNQIAYDSLRMNKDAFVSLCGHFRARGWVIDSQHIDVEQKMAIFLETIAHSVRNHIMKQKYQHSGVTISRCFHEVLRGMLHFSKEMIVPPNFQEPSEICIHKWLREGPFKGVIGVIDDTLISAQVPKSYQIPFRARGKGDCFQNVMAHTCIPSTFRGVRYWLKDFQRGGRPKTKEEHFNRAHAKLRNVIERTFGVLKARFPILKAMPKYKFSTQRNIVIACMAIHNYLRRISLNDELFTAFANEDLDLGNVQPQVHNGQVHNGDRFEVLFGGNEQRFMRTKRMRIAEELDAYYASQLADETHVV</sequence>
<evidence type="ECO:0008006" key="12">
    <source>
        <dbReference type="Google" id="ProtNLM"/>
    </source>
</evidence>
<comment type="caution">
    <text evidence="10">The sequence shown here is derived from an EMBL/GenBank/DDBJ whole genome shotgun (WGS) entry which is preliminary data.</text>
</comment>
<evidence type="ECO:0000259" key="8">
    <source>
        <dbReference type="Pfam" id="PF13359"/>
    </source>
</evidence>
<evidence type="ECO:0000256" key="6">
    <source>
        <dbReference type="ARBA" id="ARBA00022801"/>
    </source>
</evidence>
<evidence type="ECO:0000256" key="4">
    <source>
        <dbReference type="ARBA" id="ARBA00022722"/>
    </source>
</evidence>
<proteinExistence type="inferred from homology"/>
<keyword evidence="6" id="KW-0378">Hydrolase</keyword>
<dbReference type="Pfam" id="PF26138">
    <property type="entry name" value="DUF8040"/>
    <property type="match status" value="1"/>
</dbReference>
<reference evidence="10 11" key="1">
    <citation type="journal article" date="2020" name="IScience">
        <title>Genome Sequencing of the Endangered Kingdonia uniflora (Circaeasteraceae, Ranunculales) Reveals Potential Mechanisms of Evolutionary Specialization.</title>
        <authorList>
            <person name="Sun Y."/>
            <person name="Deng T."/>
            <person name="Zhang A."/>
            <person name="Moore M.J."/>
            <person name="Landis J.B."/>
            <person name="Lin N."/>
            <person name="Zhang H."/>
            <person name="Zhang X."/>
            <person name="Huang J."/>
            <person name="Zhang X."/>
            <person name="Sun H."/>
            <person name="Wang H."/>
        </authorList>
    </citation>
    <scope>NUCLEOTIDE SEQUENCE [LARGE SCALE GENOMIC DNA]</scope>
    <source>
        <strain evidence="10">TB1705</strain>
        <tissue evidence="10">Leaf</tissue>
    </source>
</reference>
<keyword evidence="4" id="KW-0540">Nuclease</keyword>
<evidence type="ECO:0000256" key="2">
    <source>
        <dbReference type="ARBA" id="ARBA00004123"/>
    </source>
</evidence>
<comment type="cofactor">
    <cofactor evidence="1">
        <name>a divalent metal cation</name>
        <dbReference type="ChEBI" id="CHEBI:60240"/>
    </cofactor>
</comment>
<dbReference type="Proteomes" id="UP000541444">
    <property type="component" value="Unassembled WGS sequence"/>
</dbReference>
<evidence type="ECO:0000313" key="10">
    <source>
        <dbReference type="EMBL" id="KAF6149041.1"/>
    </source>
</evidence>
<feature type="domain" description="DUF8040" evidence="9">
    <location>
        <begin position="191"/>
        <end position="284"/>
    </location>
</feature>
<name>A0A7J7M2E8_9MAGN</name>
<comment type="similarity">
    <text evidence="3">Belongs to the HARBI1 family.</text>
</comment>
<evidence type="ECO:0000256" key="3">
    <source>
        <dbReference type="ARBA" id="ARBA00006958"/>
    </source>
</evidence>
<comment type="subcellular location">
    <subcellularLocation>
        <location evidence="2">Nucleus</location>
    </subcellularLocation>
</comment>
<dbReference type="PANTHER" id="PTHR22930:SF265">
    <property type="entry name" value="MYB_SANT-LIKE DOMAIN, HARBINGER TRANSPOSASE-DERIVED NUCLEASE DOMAIN-CONTAINING PROTEIN"/>
    <property type="match status" value="1"/>
</dbReference>
<dbReference type="InterPro" id="IPR058353">
    <property type="entry name" value="DUF8040"/>
</dbReference>
<feature type="non-terminal residue" evidence="10">
    <location>
        <position position="1"/>
    </location>
</feature>
<evidence type="ECO:0000256" key="1">
    <source>
        <dbReference type="ARBA" id="ARBA00001968"/>
    </source>
</evidence>
<protein>
    <recommendedName>
        <fullName evidence="12">DDE Tnp4 domain-containing protein</fullName>
    </recommendedName>
</protein>
<dbReference type="AlphaFoldDB" id="A0A7J7M2E8"/>
<keyword evidence="5" id="KW-0479">Metal-binding</keyword>
<accession>A0A7J7M2E8</accession>
<evidence type="ECO:0000313" key="11">
    <source>
        <dbReference type="Proteomes" id="UP000541444"/>
    </source>
</evidence>
<dbReference type="InterPro" id="IPR027806">
    <property type="entry name" value="HARBI1_dom"/>
</dbReference>
<dbReference type="OrthoDB" id="1681765at2759"/>
<evidence type="ECO:0000259" key="9">
    <source>
        <dbReference type="Pfam" id="PF26138"/>
    </source>
</evidence>
<dbReference type="GO" id="GO:0005634">
    <property type="term" value="C:nucleus"/>
    <property type="evidence" value="ECO:0007669"/>
    <property type="project" value="UniProtKB-SubCell"/>
</dbReference>
<dbReference type="EMBL" id="JACGCM010001805">
    <property type="protein sequence ID" value="KAF6149041.1"/>
    <property type="molecule type" value="Genomic_DNA"/>
</dbReference>
<keyword evidence="7" id="KW-0539">Nucleus</keyword>
<dbReference type="PANTHER" id="PTHR22930">
    <property type="match status" value="1"/>
</dbReference>
<evidence type="ECO:0000256" key="7">
    <source>
        <dbReference type="ARBA" id="ARBA00023242"/>
    </source>
</evidence>
<feature type="domain" description="DDE Tnp4" evidence="8">
    <location>
        <begin position="371"/>
        <end position="431"/>
    </location>
</feature>